<accession>A0A4Q7X2N9</accession>
<gene>
    <name evidence="1" type="ORF">EV645_3980</name>
</gene>
<dbReference type="Proteomes" id="UP000292027">
    <property type="component" value="Unassembled WGS sequence"/>
</dbReference>
<sequence>MSTTAARGVVRASLSSSVSRALGWIVAAAWRSRFVPQDGAHPAWCSRPAEGCRGTHAKAWLDNPARDVSESSWYLSAVLPIGADESAEPRIVGALMQRSVGWFASPKDGSTSVSTALELDLEEARVLALDLLRVVREVEAGVALRRDVQA</sequence>
<dbReference type="AlphaFoldDB" id="A0A4Q7X2N9"/>
<reference evidence="1 2" key="1">
    <citation type="journal article" date="2015" name="Stand. Genomic Sci.">
        <title>Genomic Encyclopedia of Bacterial and Archaeal Type Strains, Phase III: the genomes of soil and plant-associated and newly described type strains.</title>
        <authorList>
            <person name="Whitman W.B."/>
            <person name="Woyke T."/>
            <person name="Klenk H.P."/>
            <person name="Zhou Y."/>
            <person name="Lilburn T.G."/>
            <person name="Beck B.J."/>
            <person name="De Vos P."/>
            <person name="Vandamme P."/>
            <person name="Eisen J.A."/>
            <person name="Garrity G."/>
            <person name="Hugenholtz P."/>
            <person name="Kyrpides N.C."/>
        </authorList>
    </citation>
    <scope>NUCLEOTIDE SEQUENCE [LARGE SCALE GENOMIC DNA]</scope>
    <source>
        <strain evidence="1 2">VKM Ac-2540</strain>
    </source>
</reference>
<protein>
    <submittedName>
        <fullName evidence="1">Uncharacterized protein</fullName>
    </submittedName>
</protein>
<keyword evidence="2" id="KW-1185">Reference proteome</keyword>
<evidence type="ECO:0000313" key="1">
    <source>
        <dbReference type="EMBL" id="RZU16415.1"/>
    </source>
</evidence>
<dbReference type="RefSeq" id="WP_130445326.1">
    <property type="nucleotide sequence ID" value="NZ_SHKR01000012.1"/>
</dbReference>
<evidence type="ECO:0000313" key="2">
    <source>
        <dbReference type="Proteomes" id="UP000292027"/>
    </source>
</evidence>
<comment type="caution">
    <text evidence="1">The sequence shown here is derived from an EMBL/GenBank/DDBJ whole genome shotgun (WGS) entry which is preliminary data.</text>
</comment>
<dbReference type="EMBL" id="SHKR01000012">
    <property type="protein sequence ID" value="RZU16415.1"/>
    <property type="molecule type" value="Genomic_DNA"/>
</dbReference>
<name>A0A4Q7X2N9_9ACTN</name>
<organism evidence="1 2">
    <name type="scientific">Kribbella rubisoli</name>
    <dbReference type="NCBI Taxonomy" id="3075929"/>
    <lineage>
        <taxon>Bacteria</taxon>
        <taxon>Bacillati</taxon>
        <taxon>Actinomycetota</taxon>
        <taxon>Actinomycetes</taxon>
        <taxon>Propionibacteriales</taxon>
        <taxon>Kribbellaceae</taxon>
        <taxon>Kribbella</taxon>
    </lineage>
</organism>
<proteinExistence type="predicted"/>